<feature type="non-terminal residue" evidence="4">
    <location>
        <position position="1"/>
    </location>
</feature>
<dbReference type="NCBIfam" id="TIGR00756">
    <property type="entry name" value="PPR"/>
    <property type="match status" value="1"/>
</dbReference>
<evidence type="ECO:0000313" key="4">
    <source>
        <dbReference type="EMBL" id="KZO92162.1"/>
    </source>
</evidence>
<feature type="region of interest" description="Disordered" evidence="3">
    <location>
        <begin position="90"/>
        <end position="112"/>
    </location>
</feature>
<feature type="repeat" description="PPR" evidence="2">
    <location>
        <begin position="259"/>
        <end position="289"/>
    </location>
</feature>
<accession>A0A167I017</accession>
<feature type="non-terminal residue" evidence="4">
    <location>
        <position position="392"/>
    </location>
</feature>
<dbReference type="Gene3D" id="1.25.40.10">
    <property type="entry name" value="Tetratricopeptide repeat domain"/>
    <property type="match status" value="2"/>
</dbReference>
<proteinExistence type="predicted"/>
<dbReference type="InterPro" id="IPR051222">
    <property type="entry name" value="PPR/CCM1_RNA-binding"/>
</dbReference>
<evidence type="ECO:0000313" key="5">
    <source>
        <dbReference type="Proteomes" id="UP000076738"/>
    </source>
</evidence>
<evidence type="ECO:0000256" key="1">
    <source>
        <dbReference type="ARBA" id="ARBA00022737"/>
    </source>
</evidence>
<protein>
    <submittedName>
        <fullName evidence="4">Uncharacterized protein</fullName>
    </submittedName>
</protein>
<name>A0A167I017_CALVF</name>
<evidence type="ECO:0000256" key="2">
    <source>
        <dbReference type="PROSITE-ProRule" id="PRU00708"/>
    </source>
</evidence>
<dbReference type="Pfam" id="PF12854">
    <property type="entry name" value="PPR_1"/>
    <property type="match status" value="1"/>
</dbReference>
<keyword evidence="1" id="KW-0677">Repeat</keyword>
<dbReference type="STRING" id="1330018.A0A167I017"/>
<gene>
    <name evidence="4" type="ORF">CALVIDRAFT_470145</name>
</gene>
<keyword evidence="5" id="KW-1185">Reference proteome</keyword>
<feature type="compositionally biased region" description="Basic and acidic residues" evidence="3">
    <location>
        <begin position="90"/>
        <end position="107"/>
    </location>
</feature>
<dbReference type="AlphaFoldDB" id="A0A167I017"/>
<reference evidence="4 5" key="1">
    <citation type="journal article" date="2016" name="Mol. Biol. Evol.">
        <title>Comparative Genomics of Early-Diverging Mushroom-Forming Fungi Provides Insights into the Origins of Lignocellulose Decay Capabilities.</title>
        <authorList>
            <person name="Nagy L.G."/>
            <person name="Riley R."/>
            <person name="Tritt A."/>
            <person name="Adam C."/>
            <person name="Daum C."/>
            <person name="Floudas D."/>
            <person name="Sun H."/>
            <person name="Yadav J.S."/>
            <person name="Pangilinan J."/>
            <person name="Larsson K.H."/>
            <person name="Matsuura K."/>
            <person name="Barry K."/>
            <person name="Labutti K."/>
            <person name="Kuo R."/>
            <person name="Ohm R.A."/>
            <person name="Bhattacharya S.S."/>
            <person name="Shirouzu T."/>
            <person name="Yoshinaga Y."/>
            <person name="Martin F.M."/>
            <person name="Grigoriev I.V."/>
            <person name="Hibbett D.S."/>
        </authorList>
    </citation>
    <scope>NUCLEOTIDE SEQUENCE [LARGE SCALE GENOMIC DNA]</scope>
    <source>
        <strain evidence="4 5">TUFC12733</strain>
    </source>
</reference>
<dbReference type="EMBL" id="KV417313">
    <property type="protein sequence ID" value="KZO92162.1"/>
    <property type="molecule type" value="Genomic_DNA"/>
</dbReference>
<dbReference type="Pfam" id="PF01535">
    <property type="entry name" value="PPR"/>
    <property type="match status" value="1"/>
</dbReference>
<dbReference type="InterPro" id="IPR002885">
    <property type="entry name" value="PPR_rpt"/>
</dbReference>
<dbReference type="PANTHER" id="PTHR47942">
    <property type="entry name" value="TETRATRICOPEPTIDE REPEAT (TPR)-LIKE SUPERFAMILY PROTEIN-RELATED"/>
    <property type="match status" value="1"/>
</dbReference>
<organism evidence="4 5">
    <name type="scientific">Calocera viscosa (strain TUFC12733)</name>
    <dbReference type="NCBI Taxonomy" id="1330018"/>
    <lineage>
        <taxon>Eukaryota</taxon>
        <taxon>Fungi</taxon>
        <taxon>Dikarya</taxon>
        <taxon>Basidiomycota</taxon>
        <taxon>Agaricomycotina</taxon>
        <taxon>Dacrymycetes</taxon>
        <taxon>Dacrymycetales</taxon>
        <taxon>Dacrymycetaceae</taxon>
        <taxon>Calocera</taxon>
    </lineage>
</organism>
<sequence>ATLHRIAEQLVKRKPRTREGFLRLLAVLNDLRKVGGEVRTYQWNALADFAGKGFRVSTVEDWGAALGVYKDMLEEWHARRKREAWLAAKREAAGTTGDDPKNGRGDGEDGADIGSPDIITYNTLLSVAARTGDEGALTRAIRLLSPHPGGPEKMPPADALTLLSLIPHYTALGTPEQGAEVLRGVIALGKPLQIDAFNAVMWAYARNRQVDVAADVYAALRAHQAQPHGEAWKLTVPTWDQNPILSLPGLAMAPWLMPDEITYSLLIQQFCYDGRLNDALQAFRDMVTPPAGFAPSMTIFRAIFVGFARHAGDPNRLRSVSSLEEERARAERAIAWNLATLEQLFASFIKLEWDASPTSLVLYWILMGYAKATGNDWTRLLQVWETLEGKFG</sequence>
<dbReference type="OrthoDB" id="1908178at2759"/>
<evidence type="ECO:0000256" key="3">
    <source>
        <dbReference type="SAM" id="MobiDB-lite"/>
    </source>
</evidence>
<dbReference type="PROSITE" id="PS51375">
    <property type="entry name" value="PPR"/>
    <property type="match status" value="1"/>
</dbReference>
<dbReference type="InterPro" id="IPR011990">
    <property type="entry name" value="TPR-like_helical_dom_sf"/>
</dbReference>
<dbReference type="PANTHER" id="PTHR47942:SF63">
    <property type="entry name" value="PENTATRICOPEPTIDE REPEAT-CONTAINING PROTEIN"/>
    <property type="match status" value="1"/>
</dbReference>
<dbReference type="Proteomes" id="UP000076738">
    <property type="component" value="Unassembled WGS sequence"/>
</dbReference>